<dbReference type="OrthoDB" id="3240412at2"/>
<dbReference type="InterPro" id="IPR039420">
    <property type="entry name" value="WalR-like"/>
</dbReference>
<dbReference type="SMART" id="SM00448">
    <property type="entry name" value="REC"/>
    <property type="match status" value="1"/>
</dbReference>
<reference evidence="2 3" key="1">
    <citation type="submission" date="2014-03" db="EMBL/GenBank/DDBJ databases">
        <title>Genomics of Bifidobacteria.</title>
        <authorList>
            <person name="Ventura M."/>
            <person name="Milani C."/>
            <person name="Lugli G.A."/>
        </authorList>
    </citation>
    <scope>NUCLEOTIDE SEQUENCE [LARGE SCALE GENOMIC DNA]</scope>
    <source>
        <strain evidence="2 3">JCM 13495</strain>
    </source>
</reference>
<dbReference type="GO" id="GO:0000160">
    <property type="term" value="P:phosphorelay signal transduction system"/>
    <property type="evidence" value="ECO:0007669"/>
    <property type="project" value="InterPro"/>
</dbReference>
<dbReference type="PRINTS" id="PR00038">
    <property type="entry name" value="HTHLUXR"/>
</dbReference>
<dbReference type="STRING" id="356829.BITS_1706"/>
<dbReference type="CDD" id="cd00156">
    <property type="entry name" value="REC"/>
    <property type="match status" value="1"/>
</dbReference>
<dbReference type="GO" id="GO:0003677">
    <property type="term" value="F:DNA binding"/>
    <property type="evidence" value="ECO:0007669"/>
    <property type="project" value="UniProtKB-KW"/>
</dbReference>
<evidence type="ECO:0000313" key="2">
    <source>
        <dbReference type="EMBL" id="KFJ08403.1"/>
    </source>
</evidence>
<dbReference type="InterPro" id="IPR000792">
    <property type="entry name" value="Tscrpt_reg_LuxR_C"/>
</dbReference>
<dbReference type="SUPFAM" id="SSF46894">
    <property type="entry name" value="C-terminal effector domain of the bipartite response regulators"/>
    <property type="match status" value="1"/>
</dbReference>
<accession>A0A087EKV2</accession>
<dbReference type="SMART" id="SM00421">
    <property type="entry name" value="HTH_LUXR"/>
    <property type="match status" value="1"/>
</dbReference>
<dbReference type="Pfam" id="PF00196">
    <property type="entry name" value="GerE"/>
    <property type="match status" value="1"/>
</dbReference>
<proteinExistence type="predicted"/>
<keyword evidence="3" id="KW-1185">Reference proteome</keyword>
<dbReference type="InterPro" id="IPR036388">
    <property type="entry name" value="WH-like_DNA-bd_sf"/>
</dbReference>
<dbReference type="PROSITE" id="PS00622">
    <property type="entry name" value="HTH_LUXR_1"/>
    <property type="match status" value="1"/>
</dbReference>
<dbReference type="Gene3D" id="3.40.50.2300">
    <property type="match status" value="1"/>
</dbReference>
<evidence type="ECO:0000313" key="3">
    <source>
        <dbReference type="Proteomes" id="UP000029080"/>
    </source>
</evidence>
<dbReference type="eggNOG" id="COG2197">
    <property type="taxonomic scope" value="Bacteria"/>
</dbReference>
<dbReference type="PANTHER" id="PTHR43214">
    <property type="entry name" value="TWO-COMPONENT RESPONSE REGULATOR"/>
    <property type="match status" value="1"/>
</dbReference>
<sequence length="222" mass="23838">MGSGQGISGFKVGILDNDELTLMVLSHCLETSLPATVWCATLGSKAIAMCRDDATRPDILLADMSLNDMSGDSCIAEIRESGVRIPILAITSFPLHVYAALAAEAGAQGIVPKRSLAVIRSAVTTLLSGGIWASSIEDVEFHTADNALAHKMNPLTGDDKRRALSSREVEVITLFARGYTTEQISTELDVSMNTVKTYTNRIFDKLGAHTRSQAVALWLAEQ</sequence>
<dbReference type="SUPFAM" id="SSF52172">
    <property type="entry name" value="CheY-like"/>
    <property type="match status" value="1"/>
</dbReference>
<dbReference type="Gene3D" id="1.10.10.10">
    <property type="entry name" value="Winged helix-like DNA-binding domain superfamily/Winged helix DNA-binding domain"/>
    <property type="match status" value="1"/>
</dbReference>
<dbReference type="InterPro" id="IPR011006">
    <property type="entry name" value="CheY-like_superfamily"/>
</dbReference>
<dbReference type="AlphaFoldDB" id="A0A087EKV2"/>
<organism evidence="2 3">
    <name type="scientific">Bifidobacterium tsurumiense</name>
    <dbReference type="NCBI Taxonomy" id="356829"/>
    <lineage>
        <taxon>Bacteria</taxon>
        <taxon>Bacillati</taxon>
        <taxon>Actinomycetota</taxon>
        <taxon>Actinomycetes</taxon>
        <taxon>Bifidobacteriales</taxon>
        <taxon>Bifidobacteriaceae</taxon>
        <taxon>Bifidobacterium</taxon>
    </lineage>
</organism>
<dbReference type="InterPro" id="IPR001789">
    <property type="entry name" value="Sig_transdc_resp-reg_receiver"/>
</dbReference>
<protein>
    <submittedName>
        <fullName evidence="2">Response regulator of two-component system</fullName>
    </submittedName>
</protein>
<dbReference type="Proteomes" id="UP000029080">
    <property type="component" value="Unassembled WGS sequence"/>
</dbReference>
<dbReference type="InterPro" id="IPR016032">
    <property type="entry name" value="Sig_transdc_resp-reg_C-effctor"/>
</dbReference>
<name>A0A087EKV2_9BIFI</name>
<dbReference type="CDD" id="cd06170">
    <property type="entry name" value="LuxR_C_like"/>
    <property type="match status" value="1"/>
</dbReference>
<keyword evidence="1" id="KW-0238">DNA-binding</keyword>
<dbReference type="GO" id="GO:0006355">
    <property type="term" value="P:regulation of DNA-templated transcription"/>
    <property type="evidence" value="ECO:0007669"/>
    <property type="project" value="InterPro"/>
</dbReference>
<gene>
    <name evidence="2" type="ORF">BITS_1706</name>
</gene>
<dbReference type="EMBL" id="JGZU01000001">
    <property type="protein sequence ID" value="KFJ08403.1"/>
    <property type="molecule type" value="Genomic_DNA"/>
</dbReference>
<dbReference type="PROSITE" id="PS50110">
    <property type="entry name" value="RESPONSE_REGULATORY"/>
    <property type="match status" value="1"/>
</dbReference>
<dbReference type="Pfam" id="PF00072">
    <property type="entry name" value="Response_reg"/>
    <property type="match status" value="1"/>
</dbReference>
<dbReference type="PROSITE" id="PS50043">
    <property type="entry name" value="HTH_LUXR_2"/>
    <property type="match status" value="1"/>
</dbReference>
<dbReference type="RefSeq" id="WP_026642703.1">
    <property type="nucleotide sequence ID" value="NZ_JAXEUP010000057.1"/>
</dbReference>
<evidence type="ECO:0000256" key="1">
    <source>
        <dbReference type="ARBA" id="ARBA00023125"/>
    </source>
</evidence>
<comment type="caution">
    <text evidence="2">The sequence shown here is derived from an EMBL/GenBank/DDBJ whole genome shotgun (WGS) entry which is preliminary data.</text>
</comment>